<gene>
    <name evidence="2" type="ORF">WUBG_12063</name>
</gene>
<feature type="region of interest" description="Disordered" evidence="1">
    <location>
        <begin position="40"/>
        <end position="74"/>
    </location>
</feature>
<accession>J9EP40</accession>
<proteinExistence type="predicted"/>
<organism evidence="2 3">
    <name type="scientific">Wuchereria bancrofti</name>
    <dbReference type="NCBI Taxonomy" id="6293"/>
    <lineage>
        <taxon>Eukaryota</taxon>
        <taxon>Metazoa</taxon>
        <taxon>Ecdysozoa</taxon>
        <taxon>Nematoda</taxon>
        <taxon>Chromadorea</taxon>
        <taxon>Rhabditida</taxon>
        <taxon>Spirurina</taxon>
        <taxon>Spiruromorpha</taxon>
        <taxon>Filarioidea</taxon>
        <taxon>Onchocercidae</taxon>
        <taxon>Wuchereria</taxon>
    </lineage>
</organism>
<dbReference type="EMBL" id="ADBV01008291">
    <property type="protein sequence ID" value="EJW77029.1"/>
    <property type="molecule type" value="Genomic_DNA"/>
</dbReference>
<reference evidence="3" key="1">
    <citation type="submission" date="2012-08" db="EMBL/GenBank/DDBJ databases">
        <title>The Genome Sequence of Wuchereria bancrofti.</title>
        <authorList>
            <person name="Nutman T.B."/>
            <person name="Fink D.L."/>
            <person name="Russ C."/>
            <person name="Young S."/>
            <person name="Zeng Q."/>
            <person name="Koehrsen M."/>
            <person name="Alvarado L."/>
            <person name="Berlin A."/>
            <person name="Chapman S.B."/>
            <person name="Chen Z."/>
            <person name="Freedman E."/>
            <person name="Gellesch M."/>
            <person name="Goldberg J."/>
            <person name="Griggs A."/>
            <person name="Gujja S."/>
            <person name="Heilman E.R."/>
            <person name="Heiman D."/>
            <person name="Hepburn T."/>
            <person name="Howarth C."/>
            <person name="Jen D."/>
            <person name="Larson L."/>
            <person name="Lewis B."/>
            <person name="Mehta T."/>
            <person name="Park D."/>
            <person name="Pearson M."/>
            <person name="Roberts A."/>
            <person name="Saif S."/>
            <person name="Shea T."/>
            <person name="Shenoy N."/>
            <person name="Sisk P."/>
            <person name="Stolte C."/>
            <person name="Sykes S."/>
            <person name="Walk T."/>
            <person name="White J."/>
            <person name="Yandava C."/>
            <person name="Haas B."/>
            <person name="Henn M.R."/>
            <person name="Nusbaum C."/>
            <person name="Birren B."/>
        </authorList>
    </citation>
    <scope>NUCLEOTIDE SEQUENCE [LARGE SCALE GENOMIC DNA]</scope>
    <source>
        <strain evidence="3">NA</strain>
    </source>
</reference>
<name>J9EP40_WUCBA</name>
<sequence>MLDSSSSPKSFPGMHDEILAIGPSSAVGAYEDSSVLATFSPSDLNSTENNTAINISSPPAQEKNAYNSIPSPEPEINEINEQEVNCIDTALEMDAPSLTGNRYWLRKRKMLTNLEMYVFSTN</sequence>
<evidence type="ECO:0000256" key="1">
    <source>
        <dbReference type="SAM" id="MobiDB-lite"/>
    </source>
</evidence>
<dbReference type="Proteomes" id="UP000004810">
    <property type="component" value="Unassembled WGS sequence"/>
</dbReference>
<evidence type="ECO:0000313" key="2">
    <source>
        <dbReference type="EMBL" id="EJW77029.1"/>
    </source>
</evidence>
<protein>
    <submittedName>
        <fullName evidence="2">Uncharacterized protein</fullName>
    </submittedName>
</protein>
<dbReference type="AlphaFoldDB" id="J9EP40"/>
<evidence type="ECO:0000313" key="3">
    <source>
        <dbReference type="Proteomes" id="UP000004810"/>
    </source>
</evidence>
<feature type="compositionally biased region" description="Polar residues" evidence="1">
    <location>
        <begin position="40"/>
        <end position="59"/>
    </location>
</feature>
<comment type="caution">
    <text evidence="2">The sequence shown here is derived from an EMBL/GenBank/DDBJ whole genome shotgun (WGS) entry which is preliminary data.</text>
</comment>